<feature type="compositionally biased region" description="Low complexity" evidence="1">
    <location>
        <begin position="146"/>
        <end position="155"/>
    </location>
</feature>
<proteinExistence type="predicted"/>
<feature type="compositionally biased region" description="Polar residues" evidence="1">
    <location>
        <begin position="188"/>
        <end position="221"/>
    </location>
</feature>
<dbReference type="Proteomes" id="UP000244722">
    <property type="component" value="Unassembled WGS sequence"/>
</dbReference>
<reference evidence="2 3" key="1">
    <citation type="submission" date="2017-04" db="EMBL/GenBank/DDBJ databases">
        <title>Draft genome sequence of Tuber borchii Vittad., a whitish edible truffle.</title>
        <authorList>
            <consortium name="DOE Joint Genome Institute"/>
            <person name="Murat C."/>
            <person name="Kuo A."/>
            <person name="Barry K.W."/>
            <person name="Clum A."/>
            <person name="Dockter R.B."/>
            <person name="Fauchery L."/>
            <person name="Iotti M."/>
            <person name="Kohler A."/>
            <person name="Labutti K."/>
            <person name="Lindquist E.A."/>
            <person name="Lipzen A."/>
            <person name="Ohm R.A."/>
            <person name="Wang M."/>
            <person name="Grigoriev I.V."/>
            <person name="Zambonelli A."/>
            <person name="Martin F.M."/>
        </authorList>
    </citation>
    <scope>NUCLEOTIDE SEQUENCE [LARGE SCALE GENOMIC DNA]</scope>
    <source>
        <strain evidence="2 3">Tbo3840</strain>
    </source>
</reference>
<feature type="region of interest" description="Disordered" evidence="1">
    <location>
        <begin position="188"/>
        <end position="230"/>
    </location>
</feature>
<sequence>MLGSYSTFNTQPTMPYHVGPQPCSPRQELQKIEAGSSGDYEFANNLQTSYTQRHLGHPLVEFPGYFPAEYSPQSPAPNDENNWPETRFGVPRSRSPWTLSFSPEAGWDWPHEADVHPFHGPHEKQILGLPGLGLSFQGAADDESDTTSSGSSSSSILRGYYPGVAASLLQTPHEASYDSSNFGLYQSTPGSSSDTNWGIQQSSRYHTESSFSSTQRDTPPTQLLAGTDSNFTPDYPTTHYNYQPLHSYHHAQSENLQDIKPSKRRGSYTCECGALFGRPGDLQRHMATAKVHGPAKGPFCPVGGCRYQGRFTRVGNLKTHLVKIHKISTTEAAWHIQGLKGKGRP</sequence>
<evidence type="ECO:0000313" key="2">
    <source>
        <dbReference type="EMBL" id="PUU74504.1"/>
    </source>
</evidence>
<feature type="region of interest" description="Disordered" evidence="1">
    <location>
        <begin position="1"/>
        <end position="25"/>
    </location>
</feature>
<dbReference type="EMBL" id="NESQ01000296">
    <property type="protein sequence ID" value="PUU74504.1"/>
    <property type="molecule type" value="Genomic_DNA"/>
</dbReference>
<accession>A0A2T6ZGH0</accession>
<dbReference type="OrthoDB" id="6077919at2759"/>
<evidence type="ECO:0000256" key="1">
    <source>
        <dbReference type="SAM" id="MobiDB-lite"/>
    </source>
</evidence>
<name>A0A2T6ZGH0_TUBBO</name>
<feature type="compositionally biased region" description="Polar residues" evidence="1">
    <location>
        <begin position="1"/>
        <end position="13"/>
    </location>
</feature>
<dbReference type="Gene3D" id="3.30.160.60">
    <property type="entry name" value="Classic Zinc Finger"/>
    <property type="match status" value="1"/>
</dbReference>
<feature type="region of interest" description="Disordered" evidence="1">
    <location>
        <begin position="68"/>
        <end position="95"/>
    </location>
</feature>
<dbReference type="AlphaFoldDB" id="A0A2T6ZGH0"/>
<comment type="caution">
    <text evidence="2">The sequence shown here is derived from an EMBL/GenBank/DDBJ whole genome shotgun (WGS) entry which is preliminary data.</text>
</comment>
<feature type="region of interest" description="Disordered" evidence="1">
    <location>
        <begin position="133"/>
        <end position="155"/>
    </location>
</feature>
<evidence type="ECO:0000313" key="3">
    <source>
        <dbReference type="Proteomes" id="UP000244722"/>
    </source>
</evidence>
<gene>
    <name evidence="2" type="ORF">B9Z19DRAFT_1158214</name>
</gene>
<keyword evidence="3" id="KW-1185">Reference proteome</keyword>
<protein>
    <submittedName>
        <fullName evidence="2">Uncharacterized protein</fullName>
    </submittedName>
</protein>
<organism evidence="2 3">
    <name type="scientific">Tuber borchii</name>
    <name type="common">White truffle</name>
    <dbReference type="NCBI Taxonomy" id="42251"/>
    <lineage>
        <taxon>Eukaryota</taxon>
        <taxon>Fungi</taxon>
        <taxon>Dikarya</taxon>
        <taxon>Ascomycota</taxon>
        <taxon>Pezizomycotina</taxon>
        <taxon>Pezizomycetes</taxon>
        <taxon>Pezizales</taxon>
        <taxon>Tuberaceae</taxon>
        <taxon>Tuber</taxon>
    </lineage>
</organism>